<comment type="function">
    <text evidence="7">Functions as a peptidoglycan terminase that cleaves nascent peptidoglycan strands endolytically to terminate their elongation.</text>
</comment>
<dbReference type="HAMAP" id="MF_02065">
    <property type="entry name" value="MltG"/>
    <property type="match status" value="1"/>
</dbReference>
<dbReference type="GO" id="GO:0005886">
    <property type="term" value="C:plasma membrane"/>
    <property type="evidence" value="ECO:0007669"/>
    <property type="project" value="UniProtKB-SubCell"/>
</dbReference>
<keyword evidence="6 7" id="KW-0961">Cell wall biogenesis/degradation</keyword>
<dbReference type="Proteomes" id="UP000503399">
    <property type="component" value="Chromosome"/>
</dbReference>
<evidence type="ECO:0000256" key="3">
    <source>
        <dbReference type="ARBA" id="ARBA00022989"/>
    </source>
</evidence>
<evidence type="ECO:0000256" key="6">
    <source>
        <dbReference type="ARBA" id="ARBA00023316"/>
    </source>
</evidence>
<dbReference type="GO" id="GO:0008932">
    <property type="term" value="F:lytic endotransglycosylase activity"/>
    <property type="evidence" value="ECO:0007669"/>
    <property type="project" value="UniProtKB-UniRule"/>
</dbReference>
<keyword evidence="3 7" id="KW-1133">Transmembrane helix</keyword>
<evidence type="ECO:0000313" key="9">
    <source>
        <dbReference type="Proteomes" id="UP000503399"/>
    </source>
</evidence>
<feature type="transmembrane region" description="Helical" evidence="7">
    <location>
        <begin position="21"/>
        <end position="42"/>
    </location>
</feature>
<name>A0A6F8ZGR8_9FIRM</name>
<keyword evidence="4 7" id="KW-0472">Membrane</keyword>
<comment type="similarity">
    <text evidence="7">Belongs to the transglycosylase MltG family.</text>
</comment>
<feature type="site" description="Important for catalytic activity" evidence="7">
    <location>
        <position position="232"/>
    </location>
</feature>
<keyword evidence="2 7" id="KW-0812">Transmembrane</keyword>
<dbReference type="CDD" id="cd08010">
    <property type="entry name" value="MltG_like"/>
    <property type="match status" value="1"/>
</dbReference>
<keyword evidence="9" id="KW-1185">Reference proteome</keyword>
<evidence type="ECO:0000256" key="7">
    <source>
        <dbReference type="HAMAP-Rule" id="MF_02065"/>
    </source>
</evidence>
<comment type="subcellular location">
    <subcellularLocation>
        <location evidence="7">Cell membrane</location>
        <topology evidence="7">Single-pass membrane protein</topology>
    </subcellularLocation>
</comment>
<evidence type="ECO:0000256" key="5">
    <source>
        <dbReference type="ARBA" id="ARBA00023239"/>
    </source>
</evidence>
<evidence type="ECO:0000313" key="8">
    <source>
        <dbReference type="EMBL" id="CAB1128952.1"/>
    </source>
</evidence>
<dbReference type="EMBL" id="LR778114">
    <property type="protein sequence ID" value="CAB1128952.1"/>
    <property type="molecule type" value="Genomic_DNA"/>
</dbReference>
<dbReference type="PANTHER" id="PTHR30518:SF2">
    <property type="entry name" value="ENDOLYTIC MUREIN TRANSGLYCOSYLASE"/>
    <property type="match status" value="1"/>
</dbReference>
<comment type="catalytic activity">
    <reaction evidence="7">
        <text>a peptidoglycan chain = a peptidoglycan chain with N-acetyl-1,6-anhydromuramyl-[peptide] at the reducing end + a peptidoglycan chain with N-acetylglucosamine at the non-reducing end.</text>
        <dbReference type="EC" id="4.2.2.29"/>
    </reaction>
</comment>
<protein>
    <recommendedName>
        <fullName evidence="7">Endolytic murein transglycosylase</fullName>
        <ecNumber evidence="7">4.2.2.29</ecNumber>
    </recommendedName>
    <alternativeName>
        <fullName evidence="7">Peptidoglycan lytic transglycosylase</fullName>
    </alternativeName>
    <alternativeName>
        <fullName evidence="7">Peptidoglycan polymerization terminase</fullName>
    </alternativeName>
</protein>
<dbReference type="EC" id="4.2.2.29" evidence="7"/>
<keyword evidence="5 7" id="KW-0456">Lyase</keyword>
<accession>A0A6F8ZGR8</accession>
<dbReference type="NCBIfam" id="TIGR00247">
    <property type="entry name" value="endolytic transglycosylase MltG"/>
    <property type="match status" value="1"/>
</dbReference>
<reference evidence="8 9" key="1">
    <citation type="submission" date="2020-02" db="EMBL/GenBank/DDBJ databases">
        <authorList>
            <person name="Hogendoorn C."/>
        </authorList>
    </citation>
    <scope>NUCLEOTIDE SEQUENCE [LARGE SCALE GENOMIC DNA]</scope>
    <source>
        <strain evidence="8">R501</strain>
    </source>
</reference>
<dbReference type="PANTHER" id="PTHR30518">
    <property type="entry name" value="ENDOLYTIC MUREIN TRANSGLYCOSYLASE"/>
    <property type="match status" value="1"/>
</dbReference>
<dbReference type="InterPro" id="IPR003770">
    <property type="entry name" value="MLTG-like"/>
</dbReference>
<gene>
    <name evidence="7 8" type="primary">mltG</name>
    <name evidence="8" type="ORF">R50_1446</name>
</gene>
<dbReference type="KEGG" id="hfv:R50_1446"/>
<dbReference type="GO" id="GO:0071555">
    <property type="term" value="P:cell wall organization"/>
    <property type="evidence" value="ECO:0007669"/>
    <property type="project" value="UniProtKB-KW"/>
</dbReference>
<evidence type="ECO:0000256" key="1">
    <source>
        <dbReference type="ARBA" id="ARBA00022475"/>
    </source>
</evidence>
<dbReference type="Pfam" id="PF02618">
    <property type="entry name" value="YceG"/>
    <property type="match status" value="1"/>
</dbReference>
<dbReference type="Gene3D" id="3.30.1490.480">
    <property type="entry name" value="Endolytic murein transglycosylase"/>
    <property type="match status" value="1"/>
</dbReference>
<dbReference type="AlphaFoldDB" id="A0A6F8ZGR8"/>
<evidence type="ECO:0000256" key="2">
    <source>
        <dbReference type="ARBA" id="ARBA00022692"/>
    </source>
</evidence>
<sequence>MTGGGQPERGLRGAAGRPRRVPVALGAAALALAAGAGGWRYVNGPLHPGAREVRYIRVRPGESAAAIGRQLQAAGVVRSGLFFAWWSRLGGRATAIKAGTYRLSPAMTATAILARMVRGQVAVVRVVLPEGLTVRAAVARLERAGIGSPAAWAAALRRPPAGIPPAPGVRDPWEGYVFPATYTLPWGAGPRAALGAALAAFRRETAGAAPLLARQHWTLTEWVTLASLVQAEGNQDPATDARIAAVFENRLARGMPLQSDASVRYALGDPPSGPLDLQDLTVPSPYNTYRYRGLPPGPICNPGAVALQAALHPARVGYLYFVSTPDGRFLFADTYAQQLQHLRALAPARLGK</sequence>
<evidence type="ECO:0000256" key="4">
    <source>
        <dbReference type="ARBA" id="ARBA00023136"/>
    </source>
</evidence>
<dbReference type="GO" id="GO:0009252">
    <property type="term" value="P:peptidoglycan biosynthetic process"/>
    <property type="evidence" value="ECO:0007669"/>
    <property type="project" value="UniProtKB-UniRule"/>
</dbReference>
<organism evidence="8 9">
    <name type="scientific">Candidatus Hydrogenisulfobacillus filiaventi</name>
    <dbReference type="NCBI Taxonomy" id="2707344"/>
    <lineage>
        <taxon>Bacteria</taxon>
        <taxon>Bacillati</taxon>
        <taxon>Bacillota</taxon>
        <taxon>Clostridia</taxon>
        <taxon>Eubacteriales</taxon>
        <taxon>Clostridiales Family XVII. Incertae Sedis</taxon>
        <taxon>Candidatus Hydrogenisulfobacillus</taxon>
    </lineage>
</organism>
<keyword evidence="1 7" id="KW-1003">Cell membrane</keyword>
<proteinExistence type="inferred from homology"/>